<evidence type="ECO:0000256" key="1">
    <source>
        <dbReference type="SAM" id="MobiDB-lite"/>
    </source>
</evidence>
<evidence type="ECO:0000313" key="2">
    <source>
        <dbReference type="EMBL" id="SBS98090.1"/>
    </source>
</evidence>
<protein>
    <submittedName>
        <fullName evidence="2">Uncharacterized protein</fullName>
    </submittedName>
</protein>
<organism evidence="2 3">
    <name type="scientific">Plasmodium malariae</name>
    <dbReference type="NCBI Taxonomy" id="5858"/>
    <lineage>
        <taxon>Eukaryota</taxon>
        <taxon>Sar</taxon>
        <taxon>Alveolata</taxon>
        <taxon>Apicomplexa</taxon>
        <taxon>Aconoidasida</taxon>
        <taxon>Haemosporida</taxon>
        <taxon>Plasmodiidae</taxon>
        <taxon>Plasmodium</taxon>
        <taxon>Plasmodium (Plasmodium)</taxon>
    </lineage>
</organism>
<proteinExistence type="predicted"/>
<sequence length="165" mass="19722">MEETLSEGYVSFKDNTKQCNTSVKFFEWILNYPLFNDNKNDNKKDNKKDNKNDNKKDNKKDNKNDNKKDNNEVVNKYINVDTLYSSHHFYFLPFEEIKNRNLSSRFSILCLNDRESFCAKPPHILVKRKSERKKEAIVRIKEPNELTTNLIKEQIRKDGKKKKIK</sequence>
<dbReference type="EMBL" id="FLQW01005008">
    <property type="protein sequence ID" value="SBS98090.1"/>
    <property type="molecule type" value="Genomic_DNA"/>
</dbReference>
<feature type="compositionally biased region" description="Basic and acidic residues" evidence="1">
    <location>
        <begin position="39"/>
        <end position="71"/>
    </location>
</feature>
<name>A0A1A8X0G4_PLAMA</name>
<feature type="region of interest" description="Disordered" evidence="1">
    <location>
        <begin position="39"/>
        <end position="72"/>
    </location>
</feature>
<dbReference type="VEuPathDB" id="PlasmoDB:PmUG01_13046000"/>
<reference evidence="3" key="1">
    <citation type="submission" date="2016-05" db="EMBL/GenBank/DDBJ databases">
        <authorList>
            <person name="Naeem Raeece"/>
        </authorList>
    </citation>
    <scope>NUCLEOTIDE SEQUENCE [LARGE SCALE GENOMIC DNA]</scope>
</reference>
<evidence type="ECO:0000313" key="3">
    <source>
        <dbReference type="Proteomes" id="UP000078597"/>
    </source>
</evidence>
<gene>
    <name evidence="2" type="ORF">PMALA_062260</name>
</gene>
<dbReference type="Proteomes" id="UP000078597">
    <property type="component" value="Unassembled WGS sequence"/>
</dbReference>
<accession>A0A1A8X0G4</accession>
<dbReference type="AlphaFoldDB" id="A0A1A8X0G4"/>